<dbReference type="AlphaFoldDB" id="A0A255EFQ2"/>
<keyword evidence="2" id="KW-0732">Signal</keyword>
<feature type="chain" id="PRO_5013101119" description="Serine protease" evidence="2">
    <location>
        <begin position="32"/>
        <end position="965"/>
    </location>
</feature>
<dbReference type="OrthoDB" id="3725384at2"/>
<dbReference type="EMBL" id="NMVJ01000007">
    <property type="protein sequence ID" value="OYN90359.1"/>
    <property type="molecule type" value="Genomic_DNA"/>
</dbReference>
<comment type="caution">
    <text evidence="3">The sequence shown here is derived from an EMBL/GenBank/DDBJ whole genome shotgun (WGS) entry which is preliminary data.</text>
</comment>
<evidence type="ECO:0000313" key="3">
    <source>
        <dbReference type="EMBL" id="OYN90359.1"/>
    </source>
</evidence>
<dbReference type="Pfam" id="PF08310">
    <property type="entry name" value="LGFP"/>
    <property type="match status" value="7"/>
</dbReference>
<evidence type="ECO:0008006" key="5">
    <source>
        <dbReference type="Google" id="ProtNLM"/>
    </source>
</evidence>
<evidence type="ECO:0000256" key="1">
    <source>
        <dbReference type="SAM" id="MobiDB-lite"/>
    </source>
</evidence>
<feature type="compositionally biased region" description="Low complexity" evidence="1">
    <location>
        <begin position="941"/>
        <end position="965"/>
    </location>
</feature>
<feature type="compositionally biased region" description="Low complexity" evidence="1">
    <location>
        <begin position="63"/>
        <end position="72"/>
    </location>
</feature>
<sequence length="965" mass="102360">MKHRPRRILATLTAVVLTTSLAPGLLGTATAQTPPPADPTPSPPAQMTPRTPPQPTPAPSPTAPQRSAAPQPDDVEPQHPSLHDALRTTDTTPDDFIDAGEASGHQAQAIDAATDHDGYRAVVLREGEPVVLVNDPSQINTDIPTEATDLPALEPLLRAYLDQVGDQGLQGFATTADTITIRVSNPDQLRPGHDLTPADFAAEHRLTLTDPTDRGIRHADATPGRALRLAGVNTTPRWCTTAFSITAPQGDGVLTAGHCTNDGLNPDAEITQQPHTPTQPLGRVTWNQFGGPGNTPTDFIDLTGTDLALITDLDPNTTTPGLVPGDGATDIHIQGATPAPIGATACTRGAASGWSCGTVISTGSYFLPAPTNPGQYRAVEGFEVTGLTLTDGDSGAPVVIGNYAAGILSAGDHTSAIIVPINALTDHGPGGTLTTWVPSPTINDAQDAGPGHVLTTPDQPIHGHITPTPGLTLTASHNHTPIPVTGPDTNGAFTITPPANTTGPITITATDTTGSRSLPLTIHPSPRINNTAIHTHWLNQGGAAGWMGPPTTTTQCGLPANGCQQAFTHHQAHITTSNHGTHHIRDDIATRWTQAGGATGPLGYPTTDPVCGLTNGGCYQHFSTERTIMYWSPTTGAHWTRGYILDKYATTGYETGQLGYPTTSETCGLTDGGCLTTFEHGTITWTPNNGINAYYTLTGPINDLWANTNAERGTLGYPTTDPGCLNTTHCQQTFEHGAIYNSPSGTYPVHGRNWDKYRLVGGELGYPTMAENCTITAGGCYQHFETGGSLYYNPHAATSYLIRGLIKQRWADLGWENSWLSYPTTDETCYTDGRCQQDFHGDGTLYWTPGAPHPYYMRGTIRTKYRSNPTWTNVLGYPTSDEICGLPNNGCKQNFLTTPGTPHPRTIHWTASTGAHPIIATGILQQYHAANAENGRYGYPTQDQHTTGTTHTQQFQGGTLTTTTP</sequence>
<evidence type="ECO:0000313" key="4">
    <source>
        <dbReference type="Proteomes" id="UP000216300"/>
    </source>
</evidence>
<name>A0A255EFQ2_9ACTN</name>
<feature type="signal peptide" evidence="2">
    <location>
        <begin position="1"/>
        <end position="31"/>
    </location>
</feature>
<evidence type="ECO:0000256" key="2">
    <source>
        <dbReference type="SAM" id="SignalP"/>
    </source>
</evidence>
<keyword evidence="4" id="KW-1185">Reference proteome</keyword>
<feature type="region of interest" description="Disordered" evidence="1">
    <location>
        <begin position="934"/>
        <end position="965"/>
    </location>
</feature>
<dbReference type="SUPFAM" id="SSF50494">
    <property type="entry name" value="Trypsin-like serine proteases"/>
    <property type="match status" value="1"/>
</dbReference>
<gene>
    <name evidence="3" type="ORF">CGZ91_09380</name>
</gene>
<feature type="compositionally biased region" description="Pro residues" evidence="1">
    <location>
        <begin position="33"/>
        <end position="62"/>
    </location>
</feature>
<dbReference type="Gene3D" id="2.40.10.10">
    <property type="entry name" value="Trypsin-like serine proteases"/>
    <property type="match status" value="2"/>
</dbReference>
<organism evidence="3 4">
    <name type="scientific">Parenemella sanctibonifatiensis</name>
    <dbReference type="NCBI Taxonomy" id="2016505"/>
    <lineage>
        <taxon>Bacteria</taxon>
        <taxon>Bacillati</taxon>
        <taxon>Actinomycetota</taxon>
        <taxon>Actinomycetes</taxon>
        <taxon>Propionibacteriales</taxon>
        <taxon>Propionibacteriaceae</taxon>
        <taxon>Parenemella</taxon>
    </lineage>
</organism>
<dbReference type="InterPro" id="IPR013207">
    <property type="entry name" value="LGFP"/>
</dbReference>
<proteinExistence type="predicted"/>
<feature type="region of interest" description="Disordered" evidence="1">
    <location>
        <begin position="26"/>
        <end position="99"/>
    </location>
</feature>
<dbReference type="InterPro" id="IPR043504">
    <property type="entry name" value="Peptidase_S1_PA_chymotrypsin"/>
</dbReference>
<dbReference type="InterPro" id="IPR009003">
    <property type="entry name" value="Peptidase_S1_PA"/>
</dbReference>
<protein>
    <recommendedName>
        <fullName evidence="5">Serine protease</fullName>
    </recommendedName>
</protein>
<dbReference type="Proteomes" id="UP000216300">
    <property type="component" value="Unassembled WGS sequence"/>
</dbReference>
<dbReference type="RefSeq" id="WP_094454574.1">
    <property type="nucleotide sequence ID" value="NZ_NMVJ01000007.1"/>
</dbReference>
<dbReference type="CDD" id="cd21112">
    <property type="entry name" value="alphaLP-like"/>
    <property type="match status" value="1"/>
</dbReference>
<accession>A0A255EFQ2</accession>
<reference evidence="3 4" key="1">
    <citation type="submission" date="2017-07" db="EMBL/GenBank/DDBJ databases">
        <title>Draft whole genome sequences of clinical Proprionibacteriaceae strains.</title>
        <authorList>
            <person name="Bernier A.-M."/>
            <person name="Bernard K."/>
            <person name="Domingo M.-C."/>
        </authorList>
    </citation>
    <scope>NUCLEOTIDE SEQUENCE [LARGE SCALE GENOMIC DNA]</scope>
    <source>
        <strain evidence="3 4">NML 150081</strain>
    </source>
</reference>